<dbReference type="SUPFAM" id="SSF56747">
    <property type="entry name" value="Prim-pol domain"/>
    <property type="match status" value="1"/>
</dbReference>
<gene>
    <name evidence="1" type="ORF">S01H1_65439</name>
</gene>
<dbReference type="EMBL" id="BARS01043199">
    <property type="protein sequence ID" value="GAG37081.1"/>
    <property type="molecule type" value="Genomic_DNA"/>
</dbReference>
<proteinExistence type="predicted"/>
<organism evidence="1">
    <name type="scientific">marine sediment metagenome</name>
    <dbReference type="NCBI Taxonomy" id="412755"/>
    <lineage>
        <taxon>unclassified sequences</taxon>
        <taxon>metagenomes</taxon>
        <taxon>ecological metagenomes</taxon>
    </lineage>
</organism>
<protein>
    <submittedName>
        <fullName evidence="1">Uncharacterized protein</fullName>
    </submittedName>
</protein>
<reference evidence="1" key="1">
    <citation type="journal article" date="2014" name="Front. Microbiol.">
        <title>High frequency of phylogenetically diverse reductive dehalogenase-homologous genes in deep subseafloor sedimentary metagenomes.</title>
        <authorList>
            <person name="Kawai M."/>
            <person name="Futagami T."/>
            <person name="Toyoda A."/>
            <person name="Takaki Y."/>
            <person name="Nishi S."/>
            <person name="Hori S."/>
            <person name="Arai W."/>
            <person name="Tsubouchi T."/>
            <person name="Morono Y."/>
            <person name="Uchiyama I."/>
            <person name="Ito T."/>
            <person name="Fujiyama A."/>
            <person name="Inagaki F."/>
            <person name="Takami H."/>
        </authorList>
    </citation>
    <scope>NUCLEOTIDE SEQUENCE</scope>
    <source>
        <strain evidence="1">Expedition CK06-06</strain>
    </source>
</reference>
<evidence type="ECO:0000313" key="1">
    <source>
        <dbReference type="EMBL" id="GAG37081.1"/>
    </source>
</evidence>
<sequence length="151" mass="16044">MQGDALARSIRAVGLGAFPCSETKTPAIPKNTSWGVWAFEPIEALPWRSGLVGVPVPPGLVVLDLDTYKGATREQVEIALGVSLEWEDALIQHTMQGGQHYAFKVGWNVRFGSNMAGVRGLDTRTYGKGYIATGPGYSPVGGGVHTMADAD</sequence>
<feature type="non-terminal residue" evidence="1">
    <location>
        <position position="151"/>
    </location>
</feature>
<name>X0YJZ7_9ZZZZ</name>
<accession>X0YJZ7</accession>
<comment type="caution">
    <text evidence="1">The sequence shown here is derived from an EMBL/GenBank/DDBJ whole genome shotgun (WGS) entry which is preliminary data.</text>
</comment>
<dbReference type="AlphaFoldDB" id="X0YJZ7"/>